<reference evidence="2 3" key="1">
    <citation type="submission" date="2022-04" db="EMBL/GenBank/DDBJ databases">
        <title>Genome draft of Actinomadura sp. ATCC 31491.</title>
        <authorList>
            <person name="Shi X."/>
            <person name="Du Y."/>
        </authorList>
    </citation>
    <scope>NUCLEOTIDE SEQUENCE [LARGE SCALE GENOMIC DNA]</scope>
    <source>
        <strain evidence="2 3">ATCC 31491</strain>
        <plasmid evidence="2">unnamed2</plasmid>
    </source>
</reference>
<proteinExistence type="predicted"/>
<evidence type="ECO:0000313" key="3">
    <source>
        <dbReference type="Proteomes" id="UP001317259"/>
    </source>
</evidence>
<name>A0ABT0GBX3_9ACTN</name>
<geneLocation type="plasmid" evidence="2">
    <name>unnamed2</name>
</geneLocation>
<comment type="caution">
    <text evidence="2">The sequence shown here is derived from an EMBL/GenBank/DDBJ whole genome shotgun (WGS) entry which is preliminary data.</text>
</comment>
<organism evidence="2 3">
    <name type="scientific">Actinomadura luzonensis</name>
    <dbReference type="NCBI Taxonomy" id="2805427"/>
    <lineage>
        <taxon>Bacteria</taxon>
        <taxon>Bacillati</taxon>
        <taxon>Actinomycetota</taxon>
        <taxon>Actinomycetes</taxon>
        <taxon>Streptosporangiales</taxon>
        <taxon>Thermomonosporaceae</taxon>
        <taxon>Actinomadura</taxon>
    </lineage>
</organism>
<keyword evidence="2" id="KW-0614">Plasmid</keyword>
<protein>
    <submittedName>
        <fullName evidence="2">Uncharacterized protein</fullName>
    </submittedName>
</protein>
<feature type="region of interest" description="Disordered" evidence="1">
    <location>
        <begin position="1"/>
        <end position="50"/>
    </location>
</feature>
<gene>
    <name evidence="2" type="ORF">MF672_050915</name>
</gene>
<dbReference type="EMBL" id="JAKRKC020000005">
    <property type="protein sequence ID" value="MCK2222066.1"/>
    <property type="molecule type" value="Genomic_DNA"/>
</dbReference>
<keyword evidence="3" id="KW-1185">Reference proteome</keyword>
<dbReference type="Proteomes" id="UP001317259">
    <property type="component" value="Unassembled WGS sequence"/>
</dbReference>
<evidence type="ECO:0000313" key="2">
    <source>
        <dbReference type="EMBL" id="MCK2222066.1"/>
    </source>
</evidence>
<sequence length="50" mass="5046">MVAAEHNGALREGGAASQGAGDVGRVGPLPLGDAGVQPRRLRGQRLGRGR</sequence>
<evidence type="ECO:0000256" key="1">
    <source>
        <dbReference type="SAM" id="MobiDB-lite"/>
    </source>
</evidence>
<feature type="compositionally biased region" description="Basic residues" evidence="1">
    <location>
        <begin position="39"/>
        <end position="50"/>
    </location>
</feature>
<accession>A0ABT0GBX3</accession>